<dbReference type="Gene3D" id="1.20.1640.10">
    <property type="entry name" value="Multidrug efflux transporter AcrB transmembrane domain"/>
    <property type="match status" value="2"/>
</dbReference>
<dbReference type="SUPFAM" id="SSF82714">
    <property type="entry name" value="Multidrug efflux transporter AcrB TolC docking domain, DN and DC subdomains"/>
    <property type="match status" value="2"/>
</dbReference>
<dbReference type="RefSeq" id="WP_243066166.1">
    <property type="nucleotide sequence ID" value="NZ_JAIVFK010000002.1"/>
</dbReference>
<keyword evidence="1" id="KW-1133">Transmembrane helix</keyword>
<feature type="transmembrane region" description="Helical" evidence="1">
    <location>
        <begin position="893"/>
        <end position="917"/>
    </location>
</feature>
<dbReference type="PRINTS" id="PR00702">
    <property type="entry name" value="ACRIFLAVINRP"/>
</dbReference>
<dbReference type="SUPFAM" id="SSF82866">
    <property type="entry name" value="Multidrug efflux transporter AcrB transmembrane domain"/>
    <property type="match status" value="2"/>
</dbReference>
<feature type="transmembrane region" description="Helical" evidence="1">
    <location>
        <begin position="341"/>
        <end position="361"/>
    </location>
</feature>
<dbReference type="PANTHER" id="PTHR32063">
    <property type="match status" value="1"/>
</dbReference>
<dbReference type="Gene3D" id="3.30.2090.10">
    <property type="entry name" value="Multidrug efflux transporter AcrB TolC docking domain, DN and DC subdomains"/>
    <property type="match status" value="2"/>
</dbReference>
<feature type="transmembrane region" description="Helical" evidence="1">
    <location>
        <begin position="999"/>
        <end position="1022"/>
    </location>
</feature>
<keyword evidence="1" id="KW-0472">Membrane</keyword>
<reference evidence="2" key="1">
    <citation type="journal article" date="2022" name="ISME J.">
        <title>Identification of active gaseous-alkane degraders at natural gas seeps.</title>
        <authorList>
            <person name="Farhan Ul Haque M."/>
            <person name="Hernandez M."/>
            <person name="Crombie A.T."/>
            <person name="Murrell J.C."/>
        </authorList>
    </citation>
    <scope>NUCLEOTIDE SEQUENCE</scope>
    <source>
        <strain evidence="2">PC2</strain>
    </source>
</reference>
<feature type="transmembrane region" description="Helical" evidence="1">
    <location>
        <begin position="367"/>
        <end position="386"/>
    </location>
</feature>
<proteinExistence type="predicted"/>
<feature type="transmembrane region" description="Helical" evidence="1">
    <location>
        <begin position="923"/>
        <end position="948"/>
    </location>
</feature>
<feature type="transmembrane region" description="Helical" evidence="1">
    <location>
        <begin position="968"/>
        <end position="987"/>
    </location>
</feature>
<sequence>MARVTGPQAAVIRFALRFRGVVIGLAALFVAYGFYALGHATYDVFPEFAPPEVSIQTEAPGLSPQQVESLVTRPIEAAVEGAAGQKRLVSNSIQGLSVITVFFDPETDIHLDRQLVAERLTQVAGQLPNGVKAPVMTPLTTSTEFAVVAGLTSSRQTLMRLTSIAKWTITPALTAVPGVADVEIFGGQTRSTQILVHPDKLIRFGLGMDDVLAAARQAAGVRGAGFLGTPNQRILIQPEGQSITPDELANVVLARHAGVSVTIGDVADVVAAPEPSIGGGAVMGEPAVVMNVTEQYGANTLEVTRNLDKAFAALRPALAREGVTLHDRLFRPADFIATATANLRSALLIGAVLVVIVLFLFLYDLRTAAICCTAIPLSLLAAVAVLQRAGITLNTITLGGLAIALGEVVDDAVVVVENVTRRLRDNGRRADPLPAARVVLEATLEVRSAVIYATFAVILVFLPVATISGVGGRMFGPLATTYIAAVLASLIVAISVTPALALVLLRHHTQEREPPAMVWSRRVYESILRRVARAPLLAVGVSVAATLAGLSLLPLFGATFLPELHEGHFVVHMTATPGTSLGESMRMGARVTAALEKLPIVGVISQRAGRAELTADTHGVHQSEFEVVLRKTTGAGAETAKPEILKALSDFPGVAISVNTFLTERIDETFSGYAAPFAVNVFGEDLDAIDATARKVFDILRQVPGAASVEIQSPPGLPQLAIKLRRASLTRWGVDPMTVLDTVSAASQGVVAGQTYEGDRVYNLIVKLAPSRQDGVAALGGLPVRARDGAYIPLRLVADIEPTSGYYRIQHQGGRRLQTVTADVEGRALSAFVDEAKARLDAAVKPPKGVYIEFSGAAEGQAQARRDLAVKALFAALGIVILLSIVTRNWRNLLLVLVNLPFALVGGLFAAFLSGGVLSLGSLVGFVTLCGITLRNSMIMISHFAHLVEVEGRRWGPETAIAGASDRLSPILITSFVTGLGLLPLAVGMNAPGREIEGPMAMVILGGLITSMALNLLVLPALAQLYGRFEPKTAEEELEESEAASF</sequence>
<comment type="caution">
    <text evidence="2">The sequence shown here is derived from an EMBL/GenBank/DDBJ whole genome shotgun (WGS) entry which is preliminary data.</text>
</comment>
<dbReference type="Gene3D" id="3.30.70.1430">
    <property type="entry name" value="Multidrug efflux transporter AcrB pore domain"/>
    <property type="match status" value="2"/>
</dbReference>
<feature type="transmembrane region" description="Helical" evidence="1">
    <location>
        <begin position="20"/>
        <end position="38"/>
    </location>
</feature>
<dbReference type="EMBL" id="JAIVFP010000001">
    <property type="protein sequence ID" value="MCI4682135.1"/>
    <property type="molecule type" value="Genomic_DNA"/>
</dbReference>
<dbReference type="SUPFAM" id="SSF82693">
    <property type="entry name" value="Multidrug efflux transporter AcrB pore domain, PN1, PN2, PC1 and PC2 subdomains"/>
    <property type="match status" value="2"/>
</dbReference>
<feature type="transmembrane region" description="Helical" evidence="1">
    <location>
        <begin position="449"/>
        <end position="470"/>
    </location>
</feature>
<accession>A0ABS9Z384</accession>
<evidence type="ECO:0000313" key="3">
    <source>
        <dbReference type="Proteomes" id="UP001139104"/>
    </source>
</evidence>
<dbReference type="Gene3D" id="3.30.70.1440">
    <property type="entry name" value="Multidrug efflux transporter AcrB pore domain"/>
    <property type="match status" value="1"/>
</dbReference>
<feature type="transmembrane region" description="Helical" evidence="1">
    <location>
        <begin position="868"/>
        <end position="886"/>
    </location>
</feature>
<evidence type="ECO:0000256" key="1">
    <source>
        <dbReference type="SAM" id="Phobius"/>
    </source>
</evidence>
<organism evidence="2 3">
    <name type="scientific">Candidatus Rhodoblastus alkanivorans</name>
    <dbReference type="NCBI Taxonomy" id="2954117"/>
    <lineage>
        <taxon>Bacteria</taxon>
        <taxon>Pseudomonadati</taxon>
        <taxon>Pseudomonadota</taxon>
        <taxon>Alphaproteobacteria</taxon>
        <taxon>Hyphomicrobiales</taxon>
        <taxon>Rhodoblastaceae</taxon>
        <taxon>Rhodoblastus</taxon>
    </lineage>
</organism>
<name>A0ABS9Z384_9HYPH</name>
<dbReference type="Proteomes" id="UP001139104">
    <property type="component" value="Unassembled WGS sequence"/>
</dbReference>
<feature type="transmembrane region" description="Helical" evidence="1">
    <location>
        <begin position="536"/>
        <end position="556"/>
    </location>
</feature>
<dbReference type="InterPro" id="IPR001036">
    <property type="entry name" value="Acrflvin-R"/>
</dbReference>
<protein>
    <submittedName>
        <fullName evidence="2">Efflux RND transporter permease subunit</fullName>
    </submittedName>
</protein>
<dbReference type="Gene3D" id="3.30.70.1320">
    <property type="entry name" value="Multidrug efflux transporter AcrB pore domain like"/>
    <property type="match status" value="1"/>
</dbReference>
<gene>
    <name evidence="2" type="ORF">K2U94_05040</name>
</gene>
<dbReference type="Pfam" id="PF00873">
    <property type="entry name" value="ACR_tran"/>
    <property type="match status" value="1"/>
</dbReference>
<keyword evidence="3" id="KW-1185">Reference proteome</keyword>
<feature type="transmembrane region" description="Helical" evidence="1">
    <location>
        <begin position="482"/>
        <end position="505"/>
    </location>
</feature>
<dbReference type="InterPro" id="IPR027463">
    <property type="entry name" value="AcrB_DN_DC_subdom"/>
</dbReference>
<keyword evidence="1" id="KW-0812">Transmembrane</keyword>
<dbReference type="PANTHER" id="PTHR32063:SF4">
    <property type="entry name" value="SLR6043 PROTEIN"/>
    <property type="match status" value="1"/>
</dbReference>
<evidence type="ECO:0000313" key="2">
    <source>
        <dbReference type="EMBL" id="MCI4682135.1"/>
    </source>
</evidence>